<evidence type="ECO:0000313" key="3">
    <source>
        <dbReference type="Proteomes" id="UP000309676"/>
    </source>
</evidence>
<keyword evidence="3" id="KW-1185">Reference proteome</keyword>
<organism evidence="2 3">
    <name type="scientific">Paenibacillus antri</name>
    <dbReference type="NCBI Taxonomy" id="2582848"/>
    <lineage>
        <taxon>Bacteria</taxon>
        <taxon>Bacillati</taxon>
        <taxon>Bacillota</taxon>
        <taxon>Bacilli</taxon>
        <taxon>Bacillales</taxon>
        <taxon>Paenibacillaceae</taxon>
        <taxon>Paenibacillus</taxon>
    </lineage>
</organism>
<reference evidence="2 3" key="1">
    <citation type="submission" date="2019-05" db="EMBL/GenBank/DDBJ databases">
        <authorList>
            <person name="Narsing Rao M.P."/>
            <person name="Li W.J."/>
        </authorList>
    </citation>
    <scope>NUCLEOTIDE SEQUENCE [LARGE SCALE GENOMIC DNA]</scope>
    <source>
        <strain evidence="2 3">SYSU_K30003</strain>
    </source>
</reference>
<dbReference type="EMBL" id="VCIW01000014">
    <property type="protein sequence ID" value="TLS50564.1"/>
    <property type="molecule type" value="Genomic_DNA"/>
</dbReference>
<keyword evidence="1" id="KW-1133">Transmembrane helix</keyword>
<keyword evidence="1" id="KW-0472">Membrane</keyword>
<feature type="transmembrane region" description="Helical" evidence="1">
    <location>
        <begin position="6"/>
        <end position="24"/>
    </location>
</feature>
<dbReference type="AlphaFoldDB" id="A0A5R9GBR5"/>
<dbReference type="RefSeq" id="WP_138195931.1">
    <property type="nucleotide sequence ID" value="NZ_VCIW01000014.1"/>
</dbReference>
<dbReference type="OrthoDB" id="2990399at2"/>
<keyword evidence="1" id="KW-0812">Transmembrane</keyword>
<dbReference type="Proteomes" id="UP000309676">
    <property type="component" value="Unassembled WGS sequence"/>
</dbReference>
<name>A0A5R9GBR5_9BACL</name>
<sequence length="133" mass="14709">MVEELLAIFAAYGLGVGLVHLFRWRCHWGREETSHAVIVTRDAGATVEWHLRTFAFAQWLRARHTRITLIDEGSTDDTVRIAERLIARLHANWELIPAGTPAEAQRWLETLGGANEVVVIRGAAACGPAGTTI</sequence>
<comment type="caution">
    <text evidence="2">The sequence shown here is derived from an EMBL/GenBank/DDBJ whole genome shotgun (WGS) entry which is preliminary data.</text>
</comment>
<accession>A0A5R9GBR5</accession>
<protein>
    <submittedName>
        <fullName evidence="2">Uncharacterized protein</fullName>
    </submittedName>
</protein>
<proteinExistence type="predicted"/>
<gene>
    <name evidence="2" type="ORF">FE782_19565</name>
</gene>
<evidence type="ECO:0000256" key="1">
    <source>
        <dbReference type="SAM" id="Phobius"/>
    </source>
</evidence>
<evidence type="ECO:0000313" key="2">
    <source>
        <dbReference type="EMBL" id="TLS50564.1"/>
    </source>
</evidence>